<dbReference type="CDD" id="cd00075">
    <property type="entry name" value="HATPase"/>
    <property type="match status" value="1"/>
</dbReference>
<dbReference type="InterPro" id="IPR050980">
    <property type="entry name" value="2C_sensor_his_kinase"/>
</dbReference>
<dbReference type="EC" id="2.7.13.3" evidence="3"/>
<dbReference type="GO" id="GO:0000160">
    <property type="term" value="P:phosphorelay signal transduction system"/>
    <property type="evidence" value="ECO:0007669"/>
    <property type="project" value="UniProtKB-KW"/>
</dbReference>
<name>A0A8J3RCA0_9ACTN</name>
<evidence type="ECO:0000256" key="6">
    <source>
        <dbReference type="ARBA" id="ARBA00022777"/>
    </source>
</evidence>
<evidence type="ECO:0000313" key="12">
    <source>
        <dbReference type="EMBL" id="GIH73481.1"/>
    </source>
</evidence>
<dbReference type="Pfam" id="PF02518">
    <property type="entry name" value="HATPase_c"/>
    <property type="match status" value="1"/>
</dbReference>
<sequence>MVAGRGYAGGLSRLGVIGQPFDPSFNDVTSALEMLAHMGLSNPSQELRNGVAVSLVHSSYLYENRERLPGVTQGLLNALNRLGGEFIHRLATIETYRGQAAPTSASISRGVAQIISTLPSWAAKEGWLRNSAALGRGAEMEGLSGRSAAQLCRQLIGVLALAGEGAVAARMVTKFISIVSTKQLDNVDDPKTVLQEHLPGGLPEIQYFRDGPDHDTAFQAVIKDSRGRRGIGTGKSKKLASQQAALDFLQKYYPAAIVSRNRTATQDRESAVRRPLEIQHPRRHALLVERVQKLFELPQAARPLLSQALIHASWAYENKSSISAANQQDNQALARIGSIALSYEHVLATVQGLITDPPEEISLLTISNDVYNEAFRQVGLSSGLLLGIGQASLAIPIDMGSNTFQALIAAIYVAKGFPSTLAECWPREWQPIWSLIAQREPSLDPTTLLQRATAAMKMETAYDFLMAGPDHQGRFKATIALYSPTLNVRTALSAEEVMAGGKTKAKHNAALPILEVLEKLADERPALSMAGCSESERSLARFLLAHQFSVLTTPPAPIQRWINAKFFGLHLASSPKNLLKWALEVDQLLGLRINLQPNNYLRDAFKGALDKSDTSTDVLGSLLIHTLDTLEQVDEPEDISSGTLMQLVQLCNVYRCLGTEDPNISLSDLITDWSFLYHRRLRIKNPTPELEVSGRERAVLDAALTAALDHGETTEVEVLSFRPFHLRFHINTPIKESSLEQLCALWSTVSKTTRMTTAARSIDVIIEQFDLPAEPGPVTQAVINALTPRPEQYPGAVADLLHDLKNQLVAARSAASQTAENRTARLQRQLTASRHLDQAHALALRLRATRSMLRPAGNESLELGTFLRQYAASVLTRLPSAISLSVPESKSVVRVPMDGRAFTAILDNLIGNAIEALPDGGSITLDWTADDYEAAVEIADNGPGIPPEVLAAFRSGERIRSTKPGGNGLGLFGVRALLSLVGGQLTPVAANTGTAWLITLPITEETES</sequence>
<evidence type="ECO:0000256" key="2">
    <source>
        <dbReference type="ARBA" id="ARBA00010183"/>
    </source>
</evidence>
<dbReference type="PANTHER" id="PTHR44936">
    <property type="entry name" value="SENSOR PROTEIN CREC"/>
    <property type="match status" value="1"/>
</dbReference>
<reference evidence="12" key="1">
    <citation type="submission" date="2021-01" db="EMBL/GenBank/DDBJ databases">
        <title>Whole genome shotgun sequence of Sphaerimonospora thailandensis NBRC 107569.</title>
        <authorList>
            <person name="Komaki H."/>
            <person name="Tamura T."/>
        </authorList>
    </citation>
    <scope>NUCLEOTIDE SEQUENCE</scope>
    <source>
        <strain evidence="12">NBRC 107569</strain>
    </source>
</reference>
<evidence type="ECO:0000256" key="1">
    <source>
        <dbReference type="ARBA" id="ARBA00000085"/>
    </source>
</evidence>
<dbReference type="SMART" id="SM00358">
    <property type="entry name" value="DSRM"/>
    <property type="match status" value="2"/>
</dbReference>
<dbReference type="Proteomes" id="UP000610966">
    <property type="component" value="Unassembled WGS sequence"/>
</dbReference>
<dbReference type="InterPro" id="IPR014720">
    <property type="entry name" value="dsRBD_dom"/>
</dbReference>
<keyword evidence="7 9" id="KW-0694">RNA-binding</keyword>
<dbReference type="Gene3D" id="3.30.565.10">
    <property type="entry name" value="Histidine kinase-like ATPase, C-terminal domain"/>
    <property type="match status" value="1"/>
</dbReference>
<evidence type="ECO:0000256" key="8">
    <source>
        <dbReference type="ARBA" id="ARBA00023012"/>
    </source>
</evidence>
<dbReference type="InterPro" id="IPR005467">
    <property type="entry name" value="His_kinase_dom"/>
</dbReference>
<dbReference type="PANTHER" id="PTHR44936:SF9">
    <property type="entry name" value="SENSOR PROTEIN CREC"/>
    <property type="match status" value="1"/>
</dbReference>
<keyword evidence="6" id="KW-0418">Kinase</keyword>
<comment type="catalytic activity">
    <reaction evidence="1">
        <text>ATP + protein L-histidine = ADP + protein N-phospho-L-histidine.</text>
        <dbReference type="EC" id="2.7.13.3"/>
    </reaction>
</comment>
<comment type="caution">
    <text evidence="12">The sequence shown here is derived from an EMBL/GenBank/DDBJ whole genome shotgun (WGS) entry which is preliminary data.</text>
</comment>
<dbReference type="CDD" id="cd10845">
    <property type="entry name" value="DSRM_RNAse_III_family"/>
    <property type="match status" value="1"/>
</dbReference>
<dbReference type="SMART" id="SM00387">
    <property type="entry name" value="HATPase_c"/>
    <property type="match status" value="1"/>
</dbReference>
<dbReference type="Gene3D" id="1.10.1520.10">
    <property type="entry name" value="Ribonuclease III domain"/>
    <property type="match status" value="1"/>
</dbReference>
<dbReference type="InterPro" id="IPR036389">
    <property type="entry name" value="RNase_III_sf"/>
</dbReference>
<evidence type="ECO:0000256" key="4">
    <source>
        <dbReference type="ARBA" id="ARBA00022553"/>
    </source>
</evidence>
<dbReference type="AlphaFoldDB" id="A0A8J3RCA0"/>
<dbReference type="GO" id="GO:0006396">
    <property type="term" value="P:RNA processing"/>
    <property type="evidence" value="ECO:0007669"/>
    <property type="project" value="InterPro"/>
</dbReference>
<dbReference type="SUPFAM" id="SSF54768">
    <property type="entry name" value="dsRNA-binding domain-like"/>
    <property type="match status" value="2"/>
</dbReference>
<accession>A0A8J3RCA0</accession>
<dbReference type="GO" id="GO:0004525">
    <property type="term" value="F:ribonuclease III activity"/>
    <property type="evidence" value="ECO:0007669"/>
    <property type="project" value="InterPro"/>
</dbReference>
<dbReference type="PROSITE" id="PS50109">
    <property type="entry name" value="HIS_KIN"/>
    <property type="match status" value="1"/>
</dbReference>
<evidence type="ECO:0000256" key="9">
    <source>
        <dbReference type="PROSITE-ProRule" id="PRU00266"/>
    </source>
</evidence>
<keyword evidence="5" id="KW-0808">Transferase</keyword>
<dbReference type="PROSITE" id="PS50137">
    <property type="entry name" value="DS_RBD"/>
    <property type="match status" value="2"/>
</dbReference>
<keyword evidence="4" id="KW-0597">Phosphoprotein</keyword>
<protein>
    <recommendedName>
        <fullName evidence="3">histidine kinase</fullName>
        <ecNumber evidence="3">2.7.13.3</ecNumber>
    </recommendedName>
</protein>
<evidence type="ECO:0000259" key="10">
    <source>
        <dbReference type="PROSITE" id="PS50109"/>
    </source>
</evidence>
<gene>
    <name evidence="12" type="ORF">Mth01_57340</name>
</gene>
<keyword evidence="13" id="KW-1185">Reference proteome</keyword>
<proteinExistence type="inferred from homology"/>
<dbReference type="GO" id="GO:0004673">
    <property type="term" value="F:protein histidine kinase activity"/>
    <property type="evidence" value="ECO:0007669"/>
    <property type="project" value="UniProtKB-EC"/>
</dbReference>
<feature type="domain" description="DRBM" evidence="11">
    <location>
        <begin position="444"/>
        <end position="519"/>
    </location>
</feature>
<dbReference type="PRINTS" id="PR00344">
    <property type="entry name" value="BCTRLSENSOR"/>
</dbReference>
<dbReference type="InterPro" id="IPR004358">
    <property type="entry name" value="Sig_transdc_His_kin-like_C"/>
</dbReference>
<comment type="similarity">
    <text evidence="2">Belongs to the ribonuclease III family.</text>
</comment>
<evidence type="ECO:0000259" key="11">
    <source>
        <dbReference type="PROSITE" id="PS50137"/>
    </source>
</evidence>
<dbReference type="Pfam" id="PF00035">
    <property type="entry name" value="dsrm"/>
    <property type="match status" value="1"/>
</dbReference>
<evidence type="ECO:0000256" key="7">
    <source>
        <dbReference type="ARBA" id="ARBA00022884"/>
    </source>
</evidence>
<dbReference type="InterPro" id="IPR036890">
    <property type="entry name" value="HATPase_C_sf"/>
</dbReference>
<dbReference type="Gene3D" id="3.30.160.20">
    <property type="match status" value="1"/>
</dbReference>
<feature type="domain" description="DRBM" evidence="11">
    <location>
        <begin position="189"/>
        <end position="254"/>
    </location>
</feature>
<evidence type="ECO:0000256" key="5">
    <source>
        <dbReference type="ARBA" id="ARBA00022679"/>
    </source>
</evidence>
<evidence type="ECO:0000256" key="3">
    <source>
        <dbReference type="ARBA" id="ARBA00012438"/>
    </source>
</evidence>
<dbReference type="EMBL" id="BOOG01000097">
    <property type="protein sequence ID" value="GIH73481.1"/>
    <property type="molecule type" value="Genomic_DNA"/>
</dbReference>
<feature type="domain" description="Histidine kinase" evidence="10">
    <location>
        <begin position="799"/>
        <end position="1004"/>
    </location>
</feature>
<keyword evidence="8" id="KW-0902">Two-component regulatory system</keyword>
<dbReference type="SUPFAM" id="SSF55874">
    <property type="entry name" value="ATPase domain of HSP90 chaperone/DNA topoisomerase II/histidine kinase"/>
    <property type="match status" value="1"/>
</dbReference>
<dbReference type="GO" id="GO:0003723">
    <property type="term" value="F:RNA binding"/>
    <property type="evidence" value="ECO:0007669"/>
    <property type="project" value="UniProtKB-UniRule"/>
</dbReference>
<dbReference type="InterPro" id="IPR003594">
    <property type="entry name" value="HATPase_dom"/>
</dbReference>
<evidence type="ECO:0000313" key="13">
    <source>
        <dbReference type="Proteomes" id="UP000610966"/>
    </source>
</evidence>
<dbReference type="SUPFAM" id="SSF69065">
    <property type="entry name" value="RNase III domain-like"/>
    <property type="match status" value="1"/>
</dbReference>
<organism evidence="12 13">
    <name type="scientific">Sphaerimonospora thailandensis</name>
    <dbReference type="NCBI Taxonomy" id="795644"/>
    <lineage>
        <taxon>Bacteria</taxon>
        <taxon>Bacillati</taxon>
        <taxon>Actinomycetota</taxon>
        <taxon>Actinomycetes</taxon>
        <taxon>Streptosporangiales</taxon>
        <taxon>Streptosporangiaceae</taxon>
        <taxon>Sphaerimonospora</taxon>
    </lineage>
</organism>